<dbReference type="GeneID" id="108082112"/>
<dbReference type="Pfam" id="PF05768">
    <property type="entry name" value="Glrx-like"/>
    <property type="match status" value="1"/>
</dbReference>
<dbReference type="OrthoDB" id="429967at2759"/>
<dbReference type="InterPro" id="IPR016039">
    <property type="entry name" value="Thiolase-like"/>
</dbReference>
<dbReference type="InterPro" id="IPR052565">
    <property type="entry name" value="Glutaredoxin-like_YDR286C"/>
</dbReference>
<dbReference type="Gene3D" id="3.40.47.10">
    <property type="match status" value="1"/>
</dbReference>
<dbReference type="AlphaFoldDB" id="A0A6P4JBI3"/>
<dbReference type="GO" id="GO:0016746">
    <property type="term" value="F:acyltransferase activity"/>
    <property type="evidence" value="ECO:0007669"/>
    <property type="project" value="InterPro"/>
</dbReference>
<accession>A0A6P4JBI3</accession>
<name>A0A6P4JBI3_DROKI</name>
<dbReference type="PANTHER" id="PTHR33558:SF1">
    <property type="entry name" value="GLUTAREDOXIN-LIKE PROTEIN C5ORF63 HOMOLOG"/>
    <property type="match status" value="1"/>
</dbReference>
<gene>
    <name evidence="2" type="primary">LOC108082112</name>
</gene>
<dbReference type="PANTHER" id="PTHR33558">
    <property type="entry name" value="GLUTAREDOXIN-LIKE PROTEIN C5ORF63 HOMOLOG"/>
    <property type="match status" value="1"/>
</dbReference>
<dbReference type="RefSeq" id="XP_017032901.1">
    <property type="nucleotide sequence ID" value="XM_017177412.3"/>
</dbReference>
<reference evidence="2" key="2">
    <citation type="submission" date="2025-08" db="UniProtKB">
        <authorList>
            <consortium name="RefSeq"/>
        </authorList>
    </citation>
    <scope>IDENTIFICATION</scope>
    <source>
        <strain evidence="2">14028-0561.14</strain>
        <tissue evidence="2">Whole fly</tissue>
    </source>
</reference>
<protein>
    <submittedName>
        <fullName evidence="2">Uncharacterized protein</fullName>
    </submittedName>
</protein>
<keyword evidence="1" id="KW-1185">Reference proteome</keyword>
<evidence type="ECO:0000313" key="2">
    <source>
        <dbReference type="RefSeq" id="XP_017032901.1"/>
    </source>
</evidence>
<reference evidence="1" key="1">
    <citation type="submission" date="2025-05" db="UniProtKB">
        <authorList>
            <consortium name="RefSeq"/>
        </authorList>
    </citation>
    <scope>NUCLEOTIDE SEQUENCE [LARGE SCALE GENOMIC DNA]</scope>
    <source>
        <strain evidence="1">14028-0561.14</strain>
    </source>
</reference>
<evidence type="ECO:0000313" key="1">
    <source>
        <dbReference type="Proteomes" id="UP001652661"/>
    </source>
</evidence>
<dbReference type="SUPFAM" id="SSF52833">
    <property type="entry name" value="Thioredoxin-like"/>
    <property type="match status" value="1"/>
</dbReference>
<dbReference type="InterPro" id="IPR036249">
    <property type="entry name" value="Thioredoxin-like_sf"/>
</dbReference>
<sequence>MPGGVRSFSHKHIWQQLVRHCSPLLHQPGSYNNAVVIAAAVRTPNAPFRAEEQQLAGMIVDELAKRTTVPRKEFNKLIFCSSSKRPVPECKEHLSSLANDLGFKCETLALQDDICSIGGLQMTLDCLQRGEDQVIITGDTRRQVVQPEYGVLANELMSVQQPRVRKPLAGNNQAPLEPSPTVGAAALAWTTQEAAQRLQLQPLALLREFAVEQDHEQAMFRLSGRSPITPNEIYTWNMVTGTQKAIPDSILGDLKPKRLCTHDFKQITASHLLTHMVHSLPTGELGCAVMGVPDGRSIIMVLEKLAPSIAQVDGRPLLTLYTRDPCPLCDELVQRLEQEFAGQYRLEKVHIDRKENVRFLRLFRHDIPVLFLNGQFLCMHRLNEEALRERLQALQAESY</sequence>
<dbReference type="Proteomes" id="UP001652661">
    <property type="component" value="Chromosome 2L"/>
</dbReference>
<organism evidence="1 2">
    <name type="scientific">Drosophila kikkawai</name>
    <name type="common">Fruit fly</name>
    <dbReference type="NCBI Taxonomy" id="30033"/>
    <lineage>
        <taxon>Eukaryota</taxon>
        <taxon>Metazoa</taxon>
        <taxon>Ecdysozoa</taxon>
        <taxon>Arthropoda</taxon>
        <taxon>Hexapoda</taxon>
        <taxon>Insecta</taxon>
        <taxon>Pterygota</taxon>
        <taxon>Neoptera</taxon>
        <taxon>Endopterygota</taxon>
        <taxon>Diptera</taxon>
        <taxon>Brachycera</taxon>
        <taxon>Muscomorpha</taxon>
        <taxon>Ephydroidea</taxon>
        <taxon>Drosophilidae</taxon>
        <taxon>Drosophila</taxon>
        <taxon>Sophophora</taxon>
    </lineage>
</organism>
<dbReference type="InterPro" id="IPR008554">
    <property type="entry name" value="Glutaredoxin-like"/>
</dbReference>
<proteinExistence type="predicted"/>
<dbReference type="Gene3D" id="3.40.30.10">
    <property type="entry name" value="Glutaredoxin"/>
    <property type="match status" value="1"/>
</dbReference>